<dbReference type="EMBL" id="UYSU01033740">
    <property type="protein sequence ID" value="VDL92935.1"/>
    <property type="molecule type" value="Genomic_DNA"/>
</dbReference>
<evidence type="ECO:0000313" key="2">
    <source>
        <dbReference type="EMBL" id="VDL92935.1"/>
    </source>
</evidence>
<sequence length="370" mass="40099">MPNAPRKAPTYQMLDPGLVSSAAATSYLASFVGPLEDMGNVIYTNGQVTNVTTPVTTTNTHNPLLYTSYDPTIVNGALYSDCPTYDSPQSRQPTPNQAPPLPPVPATGVPSRPQLKTNSFDASASRSGLVSTPKLTEADTGNSPGLSVMEAMTGCYAGTSLFEGADLPNAGAGFDASTLSSSNLSGGVNADGLSAAAAAVLQGRLLEANAQNLLFAHRRLPLARMRPVYQNQTLAYGRHQKSPIVKYDPPGLNNICRIGRPVEANSLARIFEKYNQDEQSTSRKPLPEHIHNSKRDVFLPVMSLDKNELQILMRHRWKRRLSTREDPKENCDAEADRDIHDTTVSRLYKCFNSSGINLEAQTRSRIGIGQ</sequence>
<feature type="compositionally biased region" description="Polar residues" evidence="1">
    <location>
        <begin position="114"/>
        <end position="144"/>
    </location>
</feature>
<dbReference type="AlphaFoldDB" id="A0A183SQQ2"/>
<reference evidence="2 3" key="2">
    <citation type="submission" date="2018-11" db="EMBL/GenBank/DDBJ databases">
        <authorList>
            <consortium name="Pathogen Informatics"/>
        </authorList>
    </citation>
    <scope>NUCLEOTIDE SEQUENCE [LARGE SCALE GENOMIC DNA]</scope>
    <source>
        <strain evidence="2 3">NST_G2</strain>
    </source>
</reference>
<organism evidence="4">
    <name type="scientific">Schistocephalus solidus</name>
    <name type="common">Tapeworm</name>
    <dbReference type="NCBI Taxonomy" id="70667"/>
    <lineage>
        <taxon>Eukaryota</taxon>
        <taxon>Metazoa</taxon>
        <taxon>Spiralia</taxon>
        <taxon>Lophotrochozoa</taxon>
        <taxon>Platyhelminthes</taxon>
        <taxon>Cestoda</taxon>
        <taxon>Eucestoda</taxon>
        <taxon>Diphyllobothriidea</taxon>
        <taxon>Diphyllobothriidae</taxon>
        <taxon>Schistocephalus</taxon>
    </lineage>
</organism>
<dbReference type="WBParaSite" id="SSLN_0000675601-mRNA-1">
    <property type="protein sequence ID" value="SSLN_0000675601-mRNA-1"/>
    <property type="gene ID" value="SSLN_0000675601"/>
</dbReference>
<feature type="region of interest" description="Disordered" evidence="1">
    <location>
        <begin position="80"/>
        <end position="144"/>
    </location>
</feature>
<reference evidence="4" key="1">
    <citation type="submission" date="2016-06" db="UniProtKB">
        <authorList>
            <consortium name="WormBaseParasite"/>
        </authorList>
    </citation>
    <scope>IDENTIFICATION</scope>
</reference>
<feature type="compositionally biased region" description="Pro residues" evidence="1">
    <location>
        <begin position="96"/>
        <end position="105"/>
    </location>
</feature>
<evidence type="ECO:0000256" key="1">
    <source>
        <dbReference type="SAM" id="MobiDB-lite"/>
    </source>
</evidence>
<dbReference type="Proteomes" id="UP000275846">
    <property type="component" value="Unassembled WGS sequence"/>
</dbReference>
<keyword evidence="3" id="KW-1185">Reference proteome</keyword>
<name>A0A183SQQ2_SCHSO</name>
<protein>
    <submittedName>
        <fullName evidence="4">Homeobox domain-containing protein</fullName>
    </submittedName>
</protein>
<dbReference type="OrthoDB" id="676979at2759"/>
<accession>A0A183SQQ2</accession>
<evidence type="ECO:0000313" key="4">
    <source>
        <dbReference type="WBParaSite" id="SSLN_0000675601-mRNA-1"/>
    </source>
</evidence>
<evidence type="ECO:0000313" key="3">
    <source>
        <dbReference type="Proteomes" id="UP000275846"/>
    </source>
</evidence>
<proteinExistence type="predicted"/>
<gene>
    <name evidence="2" type="ORF">SSLN_LOCUS6550</name>
</gene>